<evidence type="ECO:0000313" key="3">
    <source>
        <dbReference type="EMBL" id="QEJ98391.1"/>
    </source>
</evidence>
<organism evidence="2 4">
    <name type="scientific">Treponema phagedenis</name>
    <dbReference type="NCBI Taxonomy" id="162"/>
    <lineage>
        <taxon>Bacteria</taxon>
        <taxon>Pseudomonadati</taxon>
        <taxon>Spirochaetota</taxon>
        <taxon>Spirochaetia</taxon>
        <taxon>Spirochaetales</taxon>
        <taxon>Treponemataceae</taxon>
        <taxon>Treponema</taxon>
    </lineage>
</organism>
<reference evidence="3 5" key="3">
    <citation type="submission" date="2019-08" db="EMBL/GenBank/DDBJ databases">
        <authorList>
            <person name="Kuhnert P."/>
        </authorList>
    </citation>
    <scope>NUCLEOTIDE SEQUENCE [LARGE SCALE GENOMIC DNA]</scope>
    <source>
        <strain evidence="3 5">B36.5</strain>
    </source>
</reference>
<accession>A0A0B7GZM6</accession>
<dbReference type="AlphaFoldDB" id="A0A0B7GZM6"/>
<evidence type="ECO:0000256" key="1">
    <source>
        <dbReference type="SAM" id="MobiDB-lite"/>
    </source>
</evidence>
<dbReference type="EMBL" id="CDNC01000023">
    <property type="protein sequence ID" value="CEM62126.1"/>
    <property type="molecule type" value="Genomic_DNA"/>
</dbReference>
<dbReference type="Proteomes" id="UP000042527">
    <property type="component" value="Unassembled WGS sequence"/>
</dbReference>
<name>A0A0B7GZM6_TREPH</name>
<dbReference type="EMBL" id="CP042817">
    <property type="protein sequence ID" value="QEJ98391.1"/>
    <property type="molecule type" value="Genomic_DNA"/>
</dbReference>
<dbReference type="NCBIfam" id="NF040882">
    <property type="entry name" value="cfpA_ASD"/>
    <property type="match status" value="1"/>
</dbReference>
<dbReference type="RefSeq" id="WP_024751900.1">
    <property type="nucleotide sequence ID" value="NZ_CDNC01000023.1"/>
</dbReference>
<evidence type="ECO:0000313" key="4">
    <source>
        <dbReference type="Proteomes" id="UP000042527"/>
    </source>
</evidence>
<keyword evidence="4" id="KW-1185">Reference proteome</keyword>
<reference evidence="2" key="1">
    <citation type="submission" date="2015-01" db="EMBL/GenBank/DDBJ databases">
        <authorList>
            <person name="Xiang T."/>
            <person name="Song Y."/>
            <person name="Huang L."/>
            <person name="Wang B."/>
            <person name="Wu P."/>
        </authorList>
    </citation>
    <scope>NUCLEOTIDE SEQUENCE [LARGE SCALE GENOMIC DNA]</scope>
    <source>
        <strain evidence="2">V1</strain>
    </source>
</reference>
<protein>
    <submittedName>
        <fullName evidence="3">Cytochrome C oxidase subunit II</fullName>
    </submittedName>
    <submittedName>
        <fullName evidence="2">Cytoplasmic filament protein A</fullName>
    </submittedName>
</protein>
<gene>
    <name evidence="2" type="primary">cfpA</name>
    <name evidence="3" type="ORF">FUT82_10545</name>
    <name evidence="2" type="ORF">TPHV1_30021</name>
</gene>
<evidence type="ECO:0000313" key="5">
    <source>
        <dbReference type="Proteomes" id="UP000323594"/>
    </source>
</evidence>
<dbReference type="InterPro" id="IPR053574">
    <property type="entry name" value="Cyto_Filament_Comp"/>
</dbReference>
<feature type="compositionally biased region" description="Basic residues" evidence="1">
    <location>
        <begin position="668"/>
        <end position="679"/>
    </location>
</feature>
<evidence type="ECO:0000313" key="2">
    <source>
        <dbReference type="EMBL" id="CEM62126.1"/>
    </source>
</evidence>
<dbReference type="Proteomes" id="UP000323594">
    <property type="component" value="Chromosome"/>
</dbReference>
<feature type="region of interest" description="Disordered" evidence="1">
    <location>
        <begin position="1"/>
        <end position="26"/>
    </location>
</feature>
<reference evidence="4" key="2">
    <citation type="submission" date="2015-01" db="EMBL/GenBank/DDBJ databases">
        <authorList>
            <person name="Manzoor Shahid"/>
            <person name="Zubair Saima"/>
        </authorList>
    </citation>
    <scope>NUCLEOTIDE SEQUENCE [LARGE SCALE GENOMIC DNA]</scope>
    <source>
        <strain evidence="4">V1</strain>
    </source>
</reference>
<dbReference type="OrthoDB" id="366238at2"/>
<dbReference type="GeneID" id="57753414"/>
<proteinExistence type="predicted"/>
<feature type="region of interest" description="Disordered" evidence="1">
    <location>
        <begin position="641"/>
        <end position="679"/>
    </location>
</feature>
<sequence length="679" mass="78604">MAILELPQSPNVFHPEKPSAVGSRNSLAQDYRDQQKEVNQLIEEETNKVLHHLNTKLPKEVLERLDIMGGLKEKLYNYFNQNYQNMFNRYMVTAEDEMLKKVRGFIDREEMKVLNRYTPKEIAVLLDEVGGADKFNTGEIEKSIVNMYGHLQGHVQRGVNDLETLTNSLLRQKVDVGAFVRGENAYAVVKCAFKDNLAKPKTVTDVKLSINILDTELISPIFHYQTTVAYLIKDLLSNRYMEMIDKEIEKLKDNLIDQGKEEMSDSDIIFQKMNKVPDLTDDDVDNPKSKRYDAVSKMLMERIDNLRAEIDPETFDQLNIRENIKKIIDLENIRNRGFNTAINSITSILDTSKMGYQYIENFKNARELLLREYDDTDVAHLPDERYQLRLKYLDNAQLNEERKAYEVMIRSFETEVEHLWDVIHTRYDKSKFMTRITDFDDLAAIYKKYIKKNYKDKTGEPVYEDIAKVWDEISFIKPVETEVEKMNRTFVYEKDKMRKKLILMREKLKQMYDYQYPIERRVMEERLAFLEAEFNKFDYLINPFHLQPGLLLDIDITSIKRKKATLDGMANVLNEFLHGISKGFADAAFATFSRRRSTVRADIAQSFATADDDGDIKAGTPAGRASFIDMVDETPAIEAAPMAAEKVSTKPARGTKAKKAGTVDSGKGRRGKKSAIREL</sequence>